<dbReference type="Proteomes" id="UP000663832">
    <property type="component" value="Unassembled WGS sequence"/>
</dbReference>
<dbReference type="Gene3D" id="2.30.30.100">
    <property type="match status" value="2"/>
</dbReference>
<dbReference type="OrthoDB" id="10022113at2759"/>
<dbReference type="EMBL" id="CAJNOM010000910">
    <property type="protein sequence ID" value="CAF1577314.1"/>
    <property type="molecule type" value="Genomic_DNA"/>
</dbReference>
<gene>
    <name evidence="2" type="ORF">BJG266_LOCUS32465</name>
    <name evidence="3" type="ORF">BJG266_LOCUS32475</name>
    <name evidence="4" type="ORF">QVE165_LOCUS49557</name>
    <name evidence="5" type="ORF">QVE165_LOCUS49567</name>
</gene>
<dbReference type="InterPro" id="IPR028994">
    <property type="entry name" value="Integrin_alpha_N"/>
</dbReference>
<evidence type="ECO:0000313" key="3">
    <source>
        <dbReference type="EMBL" id="CAF1304662.1"/>
    </source>
</evidence>
<dbReference type="SUPFAM" id="SSF69318">
    <property type="entry name" value="Integrin alpha N-terminal domain"/>
    <property type="match status" value="1"/>
</dbReference>
<organism evidence="3 7">
    <name type="scientific">Adineta steineri</name>
    <dbReference type="NCBI Taxonomy" id="433720"/>
    <lineage>
        <taxon>Eukaryota</taxon>
        <taxon>Metazoa</taxon>
        <taxon>Spiralia</taxon>
        <taxon>Gnathifera</taxon>
        <taxon>Rotifera</taxon>
        <taxon>Eurotatoria</taxon>
        <taxon>Bdelloidea</taxon>
        <taxon>Adinetida</taxon>
        <taxon>Adinetidae</taxon>
        <taxon>Adineta</taxon>
    </lineage>
</organism>
<dbReference type="PANTHER" id="PTHR46580">
    <property type="entry name" value="SENSOR KINASE-RELATED"/>
    <property type="match status" value="1"/>
</dbReference>
<name>A0A815DXZ2_9BILA</name>
<protein>
    <submittedName>
        <fullName evidence="3">Uncharacterized protein</fullName>
    </submittedName>
</protein>
<dbReference type="PANTHER" id="PTHR46580:SF4">
    <property type="entry name" value="ATP_GTP-BINDING PROTEIN"/>
    <property type="match status" value="1"/>
</dbReference>
<accession>A0A815DXZ2</accession>
<evidence type="ECO:0000313" key="6">
    <source>
        <dbReference type="Proteomes" id="UP000663832"/>
    </source>
</evidence>
<dbReference type="EMBL" id="CAJNOI010000547">
    <property type="protein sequence ID" value="CAF1304469.1"/>
    <property type="molecule type" value="Genomic_DNA"/>
</dbReference>
<sequence>MLLTGTLVSDLSAYAQKDYRRFLSAHLQFLTDLCQLSKDTINISIQRFLSSLLLTTELLSETNFRKLINATIKQNQLSAAKTFIRLLSLIRSINDGNAIISTYGTNFEYIFPWEDLSETYAPTRALIYDNECSCGLSSNCTTQANFIETNSSKINLIKGLKMGCKPIYSTTTTTTTTTVYVSTNITTSIMFNSTTNTKSTTRTTQNPTCLLNYQRVPVKRPPAPLANAGTYAIADFNGDGWVDVVFSADYYLYVLLGIGIGIFEQYTRLDMFFGDVSSILVDHFDNDNTLDLVVTSYTLKTADILLGYGNGRFRKTATFNTSARYYSLKTTAVADFDGDTYLDIAVTNALDNTVSVLFGEGNGYFSNPIKFYTGVHSNIGEVAVADLNCDGHQDIAVVNVFGRNIGIFLNYGNGTFQAQKTSFTGGRYDPYRFVIADFNSDLFPDIVVTYRDQNFIKVIFGYGNATVGNSKIFQLANYTLETKLFVRDFNNDHYLDIGFNNNRGSLIALIGDGHGNFEKQTLFTMGPNLPLKVIALLDFNNDGYQDMFCVEGRTTIETIFMSTCA</sequence>
<dbReference type="AlphaFoldDB" id="A0A815DXZ2"/>
<keyword evidence="6" id="KW-1185">Reference proteome</keyword>
<dbReference type="EMBL" id="CAJNOI010000548">
    <property type="protein sequence ID" value="CAF1304662.1"/>
    <property type="molecule type" value="Genomic_DNA"/>
</dbReference>
<evidence type="ECO:0000313" key="7">
    <source>
        <dbReference type="Proteomes" id="UP000663877"/>
    </source>
</evidence>
<dbReference type="EMBL" id="CAJNOM010000909">
    <property type="protein sequence ID" value="CAF1577236.1"/>
    <property type="molecule type" value="Genomic_DNA"/>
</dbReference>
<proteinExistence type="predicted"/>
<evidence type="ECO:0000313" key="2">
    <source>
        <dbReference type="EMBL" id="CAF1304469.1"/>
    </source>
</evidence>
<dbReference type="Pfam" id="PF13517">
    <property type="entry name" value="FG-GAP_3"/>
    <property type="match status" value="2"/>
</dbReference>
<dbReference type="InterPro" id="IPR013517">
    <property type="entry name" value="FG-GAP"/>
</dbReference>
<evidence type="ECO:0000313" key="4">
    <source>
        <dbReference type="EMBL" id="CAF1577236.1"/>
    </source>
</evidence>
<comment type="caution">
    <text evidence="3">The sequence shown here is derived from an EMBL/GenBank/DDBJ whole genome shotgun (WGS) entry which is preliminary data.</text>
</comment>
<reference evidence="3" key="1">
    <citation type="submission" date="2021-02" db="EMBL/GenBank/DDBJ databases">
        <authorList>
            <person name="Nowell W R."/>
        </authorList>
    </citation>
    <scope>NUCLEOTIDE SEQUENCE</scope>
</reference>
<keyword evidence="1" id="KW-0732">Signal</keyword>
<dbReference type="Proteomes" id="UP000663877">
    <property type="component" value="Unassembled WGS sequence"/>
</dbReference>
<evidence type="ECO:0000313" key="5">
    <source>
        <dbReference type="EMBL" id="CAF1577314.1"/>
    </source>
</evidence>
<evidence type="ECO:0000256" key="1">
    <source>
        <dbReference type="ARBA" id="ARBA00022729"/>
    </source>
</evidence>